<dbReference type="GO" id="GO:0006950">
    <property type="term" value="P:response to stress"/>
    <property type="evidence" value="ECO:0007669"/>
    <property type="project" value="UniProtKB-ARBA"/>
</dbReference>
<dbReference type="InterPro" id="IPR011990">
    <property type="entry name" value="TPR-like_helical_dom_sf"/>
</dbReference>
<reference evidence="7" key="1">
    <citation type="submission" date="2023-01" db="EMBL/GenBank/DDBJ databases">
        <title>The diversity of Class Acidimicrobiia in South China Sea sediment environments and the proposal of Iamia marina sp. nov., a novel species of the genus Iamia.</title>
        <authorList>
            <person name="He Y."/>
            <person name="Tian X."/>
        </authorList>
    </citation>
    <scope>NUCLEOTIDE SEQUENCE</scope>
    <source>
        <strain evidence="7">DSM 19957</strain>
    </source>
</reference>
<dbReference type="Gene3D" id="1.25.40.10">
    <property type="entry name" value="Tetratricopeptide repeat domain"/>
    <property type="match status" value="1"/>
</dbReference>
<keyword evidence="3" id="KW-0249">Electron transport</keyword>
<evidence type="ECO:0000256" key="1">
    <source>
        <dbReference type="ARBA" id="ARBA00008987"/>
    </source>
</evidence>
<accession>A0AAE9Y5A6</accession>
<evidence type="ECO:0000256" key="2">
    <source>
        <dbReference type="ARBA" id="ARBA00022448"/>
    </source>
</evidence>
<organism evidence="7 8">
    <name type="scientific">Iamia majanohamensis</name>
    <dbReference type="NCBI Taxonomy" id="467976"/>
    <lineage>
        <taxon>Bacteria</taxon>
        <taxon>Bacillati</taxon>
        <taxon>Actinomycetota</taxon>
        <taxon>Acidimicrobiia</taxon>
        <taxon>Acidimicrobiales</taxon>
        <taxon>Iamiaceae</taxon>
        <taxon>Iamia</taxon>
    </lineage>
</organism>
<evidence type="ECO:0000259" key="6">
    <source>
        <dbReference type="PROSITE" id="PS51352"/>
    </source>
</evidence>
<keyword evidence="8" id="KW-1185">Reference proteome</keyword>
<dbReference type="PROSITE" id="PS00194">
    <property type="entry name" value="THIOREDOXIN_1"/>
    <property type="match status" value="1"/>
</dbReference>
<sequence length="235" mass="25080">MGDVTDATFQTEVVERSKVVPVVVDLWAPWCGPCRQLGPIIEDVVAATDGAVELAKVNVDENPQVAQAFRVQGIPAVFGLRNGAVLDSFVGAQGRQAVEAFVQGLLPTAEEGEVARLLAEGDISSLRLALELDPANVEITEALAEAMVADDRAEEALELLTRIPESANSRRIAALARTGGEPAEADDVDARLDALLDQAAADEEARQELVDLLELLGPEDPRTATYRKALTTKLF</sequence>
<dbReference type="InterPro" id="IPR017937">
    <property type="entry name" value="Thioredoxin_CS"/>
</dbReference>
<dbReference type="PANTHER" id="PTHR45663:SF11">
    <property type="entry name" value="GEO12009P1"/>
    <property type="match status" value="1"/>
</dbReference>
<protein>
    <submittedName>
        <fullName evidence="7">Tetratricopeptide repeat protein</fullName>
    </submittedName>
</protein>
<dbReference type="SUPFAM" id="SSF52833">
    <property type="entry name" value="Thioredoxin-like"/>
    <property type="match status" value="1"/>
</dbReference>
<keyword evidence="2" id="KW-0813">Transport</keyword>
<dbReference type="InterPro" id="IPR013766">
    <property type="entry name" value="Thioredoxin_domain"/>
</dbReference>
<dbReference type="FunFam" id="3.40.30.10:FF:000001">
    <property type="entry name" value="Thioredoxin"/>
    <property type="match status" value="1"/>
</dbReference>
<dbReference type="GO" id="GO:0005737">
    <property type="term" value="C:cytoplasm"/>
    <property type="evidence" value="ECO:0007669"/>
    <property type="project" value="TreeGrafter"/>
</dbReference>
<comment type="similarity">
    <text evidence="1">Belongs to the thioredoxin family.</text>
</comment>
<dbReference type="Pfam" id="PF14559">
    <property type="entry name" value="TPR_19"/>
    <property type="match status" value="1"/>
</dbReference>
<keyword evidence="5" id="KW-0676">Redox-active center</keyword>
<evidence type="ECO:0000256" key="5">
    <source>
        <dbReference type="ARBA" id="ARBA00023284"/>
    </source>
</evidence>
<dbReference type="RefSeq" id="WP_272735153.1">
    <property type="nucleotide sequence ID" value="NZ_CP116942.1"/>
</dbReference>
<dbReference type="PROSITE" id="PS51352">
    <property type="entry name" value="THIOREDOXIN_2"/>
    <property type="match status" value="1"/>
</dbReference>
<dbReference type="Proteomes" id="UP001216390">
    <property type="component" value="Chromosome"/>
</dbReference>
<dbReference type="GO" id="GO:0015035">
    <property type="term" value="F:protein-disulfide reductase activity"/>
    <property type="evidence" value="ECO:0007669"/>
    <property type="project" value="UniProtKB-ARBA"/>
</dbReference>
<feature type="domain" description="Thioredoxin" evidence="6">
    <location>
        <begin position="1"/>
        <end position="107"/>
    </location>
</feature>
<dbReference type="CDD" id="cd02947">
    <property type="entry name" value="TRX_family"/>
    <property type="match status" value="1"/>
</dbReference>
<dbReference type="Pfam" id="PF00085">
    <property type="entry name" value="Thioredoxin"/>
    <property type="match status" value="1"/>
</dbReference>
<dbReference type="Pfam" id="PF14561">
    <property type="entry name" value="TPR_20"/>
    <property type="match status" value="1"/>
</dbReference>
<gene>
    <name evidence="7" type="ORF">PO878_14065</name>
</gene>
<evidence type="ECO:0000256" key="4">
    <source>
        <dbReference type="ARBA" id="ARBA00023157"/>
    </source>
</evidence>
<proteinExistence type="inferred from homology"/>
<evidence type="ECO:0000313" key="8">
    <source>
        <dbReference type="Proteomes" id="UP001216390"/>
    </source>
</evidence>
<dbReference type="InterPro" id="IPR036249">
    <property type="entry name" value="Thioredoxin-like_sf"/>
</dbReference>
<dbReference type="EMBL" id="CP116942">
    <property type="protein sequence ID" value="WCO65626.1"/>
    <property type="molecule type" value="Genomic_DNA"/>
</dbReference>
<keyword evidence="4" id="KW-1015">Disulfide bond</keyword>
<name>A0AAE9Y5A6_9ACTN</name>
<dbReference type="KEGG" id="ima:PO878_14065"/>
<evidence type="ECO:0000256" key="3">
    <source>
        <dbReference type="ARBA" id="ARBA00022982"/>
    </source>
</evidence>
<dbReference type="PANTHER" id="PTHR45663">
    <property type="entry name" value="GEO12009P1"/>
    <property type="match status" value="1"/>
</dbReference>
<dbReference type="Gene3D" id="3.40.30.10">
    <property type="entry name" value="Glutaredoxin"/>
    <property type="match status" value="1"/>
</dbReference>
<evidence type="ECO:0000313" key="7">
    <source>
        <dbReference type="EMBL" id="WCO65626.1"/>
    </source>
</evidence>
<dbReference type="AlphaFoldDB" id="A0AAE9Y5A6"/>